<name>A0A0X3AQW7_9FLAO</name>
<dbReference type="RefSeq" id="WP_055425989.1">
    <property type="nucleotide sequence ID" value="NZ_FCOR01000010.1"/>
</dbReference>
<reference evidence="1 2" key="1">
    <citation type="submission" date="2016-01" db="EMBL/GenBank/DDBJ databases">
        <authorList>
            <person name="McClelland M."/>
            <person name="Jain A."/>
            <person name="Saraogi P."/>
            <person name="Mendelson R."/>
            <person name="Westerman R."/>
            <person name="SanMiguel P."/>
            <person name="Csonka L."/>
        </authorList>
    </citation>
    <scope>NUCLEOTIDE SEQUENCE [LARGE SCALE GENOMIC DNA]</scope>
    <source>
        <strain evidence="1 2">R-53146</strain>
    </source>
</reference>
<evidence type="ECO:0000313" key="2">
    <source>
        <dbReference type="Proteomes" id="UP000182761"/>
    </source>
</evidence>
<dbReference type="AlphaFoldDB" id="A0A0X3AQW7"/>
<proteinExistence type="predicted"/>
<dbReference type="EMBL" id="FCOR01000010">
    <property type="protein sequence ID" value="CVK16800.1"/>
    <property type="molecule type" value="Genomic_DNA"/>
</dbReference>
<protein>
    <recommendedName>
        <fullName evidence="3">T9SS C-terminal target domain-containing protein</fullName>
    </recommendedName>
</protein>
<evidence type="ECO:0008006" key="3">
    <source>
        <dbReference type="Google" id="ProtNLM"/>
    </source>
</evidence>
<keyword evidence="2" id="KW-1185">Reference proteome</keyword>
<dbReference type="Proteomes" id="UP000182761">
    <property type="component" value="Unassembled WGS sequence"/>
</dbReference>
<organism evidence="1 2">
    <name type="scientific">Apibacter mensalis</name>
    <dbReference type="NCBI Taxonomy" id="1586267"/>
    <lineage>
        <taxon>Bacteria</taxon>
        <taxon>Pseudomonadati</taxon>
        <taxon>Bacteroidota</taxon>
        <taxon>Flavobacteriia</taxon>
        <taxon>Flavobacteriales</taxon>
        <taxon>Weeksellaceae</taxon>
        <taxon>Apibacter</taxon>
    </lineage>
</organism>
<dbReference type="STRING" id="1586267.GCA_001418685_01665"/>
<sequence length="297" mass="34053">MIKLITLSFCLVSIVLCGQVEKNILDISEHPGTYTLSSQINETSALEFYKDFLYTCNDSGGDAEIYKLSSENGKIVQTLKIKGVKNVDWEELARKGDTLFIGDFGNNLGIRKDLTVYWVVLPNFASHPDELALSGKFQFTFEDQKEYENLGNFKTNFDCEAFIYYKNKLHLFTKRWGDFHTTHYELDLESSSKPKIAKKIETFNTECLITGADIYNNILYLIGYTKEAAYVWKFYDFNDHKFFNGKSKQTLIGLTASLGQTEAIAVTDSKIYITGEEMNYSLFHVKPTLYILNKEDL</sequence>
<accession>A0A0X3AQW7</accession>
<evidence type="ECO:0000313" key="1">
    <source>
        <dbReference type="EMBL" id="CVK16800.1"/>
    </source>
</evidence>
<gene>
    <name evidence="1" type="ORF">Ga0061079_11084</name>
</gene>
<dbReference type="OrthoDB" id="9798438at2"/>